<feature type="domain" description="AMP-binding enzyme C-terminal" evidence="6">
    <location>
        <begin position="451"/>
        <end position="521"/>
    </location>
</feature>
<dbReference type="Proteomes" id="UP000680714">
    <property type="component" value="Unassembled WGS sequence"/>
</dbReference>
<evidence type="ECO:0000256" key="3">
    <source>
        <dbReference type="ARBA" id="ARBA00022741"/>
    </source>
</evidence>
<dbReference type="InterPro" id="IPR045851">
    <property type="entry name" value="AMP-bd_C_sf"/>
</dbReference>
<sequence length="546" mass="57412">MLKAARSYEEACRTFRWRLPERYNMAFDVCDRQTMAGADGHRTALIVEAADGSVERHTFHMLRLLSNRLANVLSARGIGQGDRVAVALAPSVEAAAAVLAVLKMGAVLVPLPLSLGEEPLAWRLADSGARAAVAADFMAARINNARHGAPALTTLLLAGDCGDCGEDLWAALHGASDAFAPVVSGLDTPALLAYPESAMGKPTGFLHGHGALLGNLPAVEFGLGFFPQFGDILWTSADWMSFPALMWAVLPAWHHGVPVVAGPHDQDAQAHLGLMARQGVRVAWMPPDHLAQLTQLAATTPHPLPRVLGSGPQPLETGLRDLVAKVFGIAAHEIWGTLEIGAVVANNASVMEIRPGSPGKAAPGITVEAVDGLGRVLRAGDSGFLALAPKAPGACLGRWARDAWHGGRLVNGWLPSSQAGHRDLDGYIWPDAADPLPGVVTIDGQPVALSEIETALTWHPRVAAAGVTGLADGGLKAFIATAGGSGDVHLARELQVWVAARRGLREVPGRIEFVDAIPLRADGSTDIEELLGRPVRLVAPDPEERI</sequence>
<proteinExistence type="inferred from homology"/>
<keyword evidence="4" id="KW-0067">ATP-binding</keyword>
<dbReference type="Pfam" id="PF13193">
    <property type="entry name" value="AMP-binding_C"/>
    <property type="match status" value="1"/>
</dbReference>
<evidence type="ECO:0000256" key="4">
    <source>
        <dbReference type="ARBA" id="ARBA00022840"/>
    </source>
</evidence>
<evidence type="ECO:0000256" key="1">
    <source>
        <dbReference type="ARBA" id="ARBA00006432"/>
    </source>
</evidence>
<keyword evidence="2" id="KW-0436">Ligase</keyword>
<accession>A0ABS5IEI8</accession>
<evidence type="ECO:0000259" key="6">
    <source>
        <dbReference type="Pfam" id="PF13193"/>
    </source>
</evidence>
<feature type="domain" description="AMP-dependent synthetase/ligase" evidence="5">
    <location>
        <begin position="39"/>
        <end position="385"/>
    </location>
</feature>
<keyword evidence="3" id="KW-0547">Nucleotide-binding</keyword>
<gene>
    <name evidence="7" type="ORF">KEC16_13985</name>
</gene>
<evidence type="ECO:0000313" key="8">
    <source>
        <dbReference type="Proteomes" id="UP000680714"/>
    </source>
</evidence>
<comment type="caution">
    <text evidence="7">The sequence shown here is derived from an EMBL/GenBank/DDBJ whole genome shotgun (WGS) entry which is preliminary data.</text>
</comment>
<dbReference type="InterPro" id="IPR051087">
    <property type="entry name" value="Mitochondrial_ACSM"/>
</dbReference>
<dbReference type="SUPFAM" id="SSF56801">
    <property type="entry name" value="Acetyl-CoA synthetase-like"/>
    <property type="match status" value="1"/>
</dbReference>
<dbReference type="Gene3D" id="3.30.300.30">
    <property type="match status" value="1"/>
</dbReference>
<dbReference type="PANTHER" id="PTHR43605">
    <property type="entry name" value="ACYL-COENZYME A SYNTHETASE"/>
    <property type="match status" value="1"/>
</dbReference>
<dbReference type="Pfam" id="PF00501">
    <property type="entry name" value="AMP-binding"/>
    <property type="match status" value="1"/>
</dbReference>
<protein>
    <submittedName>
        <fullName evidence="7">AMP-binding protein</fullName>
    </submittedName>
</protein>
<name>A0ABS5IEI8_9PROT</name>
<dbReference type="RefSeq" id="WP_211549971.1">
    <property type="nucleotide sequence ID" value="NZ_JAGTUF010000014.1"/>
</dbReference>
<keyword evidence="8" id="KW-1185">Reference proteome</keyword>
<dbReference type="InterPro" id="IPR025110">
    <property type="entry name" value="AMP-bd_C"/>
</dbReference>
<evidence type="ECO:0000313" key="7">
    <source>
        <dbReference type="EMBL" id="MBR9972830.1"/>
    </source>
</evidence>
<comment type="similarity">
    <text evidence="1">Belongs to the ATP-dependent AMP-binding enzyme family.</text>
</comment>
<dbReference type="EMBL" id="JAGTUF010000014">
    <property type="protein sequence ID" value="MBR9972830.1"/>
    <property type="molecule type" value="Genomic_DNA"/>
</dbReference>
<evidence type="ECO:0000256" key="2">
    <source>
        <dbReference type="ARBA" id="ARBA00022598"/>
    </source>
</evidence>
<dbReference type="Gene3D" id="3.40.50.12780">
    <property type="entry name" value="N-terminal domain of ligase-like"/>
    <property type="match status" value="1"/>
</dbReference>
<organism evidence="7 8">
    <name type="scientific">Magnetospirillum sulfuroxidans</name>
    <dbReference type="NCBI Taxonomy" id="611300"/>
    <lineage>
        <taxon>Bacteria</taxon>
        <taxon>Pseudomonadati</taxon>
        <taxon>Pseudomonadota</taxon>
        <taxon>Alphaproteobacteria</taxon>
        <taxon>Rhodospirillales</taxon>
        <taxon>Rhodospirillaceae</taxon>
        <taxon>Magnetospirillum</taxon>
    </lineage>
</organism>
<dbReference type="InterPro" id="IPR042099">
    <property type="entry name" value="ANL_N_sf"/>
</dbReference>
<evidence type="ECO:0000259" key="5">
    <source>
        <dbReference type="Pfam" id="PF00501"/>
    </source>
</evidence>
<dbReference type="PANTHER" id="PTHR43605:SF10">
    <property type="entry name" value="ACYL-COA SYNTHETASE MEDIUM CHAIN FAMILY MEMBER 3"/>
    <property type="match status" value="1"/>
</dbReference>
<dbReference type="InterPro" id="IPR000873">
    <property type="entry name" value="AMP-dep_synth/lig_dom"/>
</dbReference>
<reference evidence="7 8" key="1">
    <citation type="submission" date="2021-04" db="EMBL/GenBank/DDBJ databases">
        <title>Magnetospirillum sulfuroxidans sp. nov., a facultative chemolithoautotrophic sulfur-oxidizing alphaproteobacterium isolated from freshwater sediment and proposals for Paramagetospirillum gen. nov., and Magnetospirillaceae fam. nov.</title>
        <authorList>
            <person name="Koziaeva V."/>
            <person name="Geelhoed J.S."/>
            <person name="Sorokin D.Y."/>
            <person name="Grouzdev D.S."/>
        </authorList>
    </citation>
    <scope>NUCLEOTIDE SEQUENCE [LARGE SCALE GENOMIC DNA]</scope>
    <source>
        <strain evidence="7 8">J10</strain>
    </source>
</reference>